<gene>
    <name evidence="5 6" type="primary">argD</name>
    <name evidence="6" type="ORF">GsuE55_19370</name>
</gene>
<dbReference type="GO" id="GO:0030170">
    <property type="term" value="F:pyridoxal phosphate binding"/>
    <property type="evidence" value="ECO:0007669"/>
    <property type="project" value="InterPro"/>
</dbReference>
<dbReference type="FunFam" id="3.40.640.10:FF:000004">
    <property type="entry name" value="Acetylornithine aminotransferase"/>
    <property type="match status" value="1"/>
</dbReference>
<dbReference type="Gene3D" id="3.90.1150.10">
    <property type="entry name" value="Aspartate Aminotransferase, domain 1"/>
    <property type="match status" value="1"/>
</dbReference>
<feature type="binding site" evidence="5">
    <location>
        <position position="125"/>
    </location>
    <ligand>
        <name>N(2)-acetyl-L-ornithine</name>
        <dbReference type="ChEBI" id="CHEBI:57805"/>
    </ligand>
</feature>
<dbReference type="AlphaFoldDB" id="A0A679FWF3"/>
<dbReference type="HAMAP" id="MF_01107">
    <property type="entry name" value="ArgD_aminotrans_3"/>
    <property type="match status" value="1"/>
</dbReference>
<keyword evidence="3 5" id="KW-0808">Transferase</keyword>
<feature type="binding site" evidence="5">
    <location>
        <position position="264"/>
    </location>
    <ligand>
        <name>N(2)-acetyl-L-ornithine</name>
        <dbReference type="ChEBI" id="CHEBI:57805"/>
    </ligand>
</feature>
<comment type="catalytic activity">
    <reaction evidence="5">
        <text>N(2)-acetyl-L-ornithine + 2-oxoglutarate = N-acetyl-L-glutamate 5-semialdehyde + L-glutamate</text>
        <dbReference type="Rhea" id="RHEA:18049"/>
        <dbReference type="ChEBI" id="CHEBI:16810"/>
        <dbReference type="ChEBI" id="CHEBI:29123"/>
        <dbReference type="ChEBI" id="CHEBI:29985"/>
        <dbReference type="ChEBI" id="CHEBI:57805"/>
        <dbReference type="EC" id="2.6.1.11"/>
    </reaction>
</comment>
<sequence length="390" mass="41589">MSALFPTYNRWKIAVQSAEGTVVTDVNGKRYLDFVSGIAVCNLGHRHPHVQQAIEKQLNQYWHVSNLFTIPIQEEVASLLVAHSAGDCVFFCNSGAEANEAALKLARKHTGRHKVITFQQSFHGRTFATMAATGQEKVHSGFGPLLPEFIHLPFNDVAALKEAMSDEIAAVMLEVVQGEGGVRPVDPAFLQTAAELCQTYGALLIIDEVQTGIGRTGKPFAYQHFGIEPDIMTVAKGLGSGIPVGAMIGKAFLQESFGLGVHGSTFGGNPIAMAAAKATLEVVFDPAFLQEVQEKGSYLLGRLNEALSPLDIVTDVRGLGLLVGVECQMDVGPLLPLIHESGLLVLPAGPKVIRLLPPLVVTKAEIDRAVEMLAAVLKNAEASAVLSPDG</sequence>
<keyword evidence="1 5" id="KW-0032">Aminotransferase</keyword>
<evidence type="ECO:0000313" key="6">
    <source>
        <dbReference type="EMBL" id="BBW97104.1"/>
    </source>
</evidence>
<dbReference type="NCBIfam" id="NF002797">
    <property type="entry name" value="PRK02936.1"/>
    <property type="match status" value="1"/>
</dbReference>
<keyword evidence="4 5" id="KW-0663">Pyridoxal phosphate</keyword>
<feature type="binding site" evidence="5">
    <location>
        <begin position="95"/>
        <end position="96"/>
    </location>
    <ligand>
        <name>pyridoxal 5'-phosphate</name>
        <dbReference type="ChEBI" id="CHEBI:597326"/>
    </ligand>
</feature>
<feature type="binding site" evidence="5">
    <location>
        <position position="122"/>
    </location>
    <ligand>
        <name>pyridoxal 5'-phosphate</name>
        <dbReference type="ChEBI" id="CHEBI:597326"/>
    </ligand>
</feature>
<dbReference type="Pfam" id="PF00202">
    <property type="entry name" value="Aminotran_3"/>
    <property type="match status" value="1"/>
</dbReference>
<dbReference type="PANTHER" id="PTHR11986">
    <property type="entry name" value="AMINOTRANSFERASE CLASS III"/>
    <property type="match status" value="1"/>
</dbReference>
<dbReference type="GO" id="GO:0003992">
    <property type="term" value="F:N2-acetyl-L-ornithine:2-oxoglutarate 5-aminotransferase activity"/>
    <property type="evidence" value="ECO:0007669"/>
    <property type="project" value="UniProtKB-UniRule"/>
</dbReference>
<dbReference type="NCBIfam" id="NF002325">
    <property type="entry name" value="PRK01278.1"/>
    <property type="match status" value="1"/>
</dbReference>
<keyword evidence="5" id="KW-0055">Arginine biosynthesis</keyword>
<comment type="subcellular location">
    <subcellularLocation>
        <location evidence="5">Cytoplasm</location>
    </subcellularLocation>
</comment>
<dbReference type="GO" id="GO:0006526">
    <property type="term" value="P:L-arginine biosynthetic process"/>
    <property type="evidence" value="ECO:0007669"/>
    <property type="project" value="UniProtKB-UniRule"/>
</dbReference>
<dbReference type="InterPro" id="IPR015424">
    <property type="entry name" value="PyrdxlP-dep_Trfase"/>
</dbReference>
<feature type="binding site" evidence="5">
    <location>
        <position position="265"/>
    </location>
    <ligand>
        <name>pyridoxal 5'-phosphate</name>
        <dbReference type="ChEBI" id="CHEBI:597326"/>
    </ligand>
</feature>
<evidence type="ECO:0000256" key="2">
    <source>
        <dbReference type="ARBA" id="ARBA00022605"/>
    </source>
</evidence>
<evidence type="ECO:0000256" key="3">
    <source>
        <dbReference type="ARBA" id="ARBA00022679"/>
    </source>
</evidence>
<dbReference type="GO" id="GO:0042802">
    <property type="term" value="F:identical protein binding"/>
    <property type="evidence" value="ECO:0007669"/>
    <property type="project" value="TreeGrafter"/>
</dbReference>
<comment type="subunit">
    <text evidence="5">Homodimer.</text>
</comment>
<comment type="similarity">
    <text evidence="5">Belongs to the class-III pyridoxal-phosphate-dependent aminotransferase family. ArgD subfamily.</text>
</comment>
<comment type="pathway">
    <text evidence="5">Amino-acid biosynthesis; L-arginine biosynthesis; N(2)-acetyl-L-ornithine from L-glutamate: step 4/4.</text>
</comment>
<reference evidence="7" key="1">
    <citation type="journal article" date="2020" name="Microbiol. Resour. Announc.">
        <title>Complete Genome Sequence of Geobacillus sp. Strain E55-1, Isolated from Mine Geyser in Japan.</title>
        <authorList>
            <person name="Miyazaki K."/>
            <person name="Hase E."/>
            <person name="Tokito N."/>
        </authorList>
    </citation>
    <scope>NUCLEOTIDE SEQUENCE [LARGE SCALE GENOMIC DNA]</scope>
    <source>
        <strain evidence="7">E55-1</strain>
    </source>
</reference>
<dbReference type="SUPFAM" id="SSF53383">
    <property type="entry name" value="PLP-dependent transferases"/>
    <property type="match status" value="1"/>
</dbReference>
<name>A0A679FWF3_9BACL</name>
<evidence type="ECO:0000256" key="5">
    <source>
        <dbReference type="HAMAP-Rule" id="MF_01107"/>
    </source>
</evidence>
<dbReference type="CDD" id="cd00610">
    <property type="entry name" value="OAT_like"/>
    <property type="match status" value="1"/>
</dbReference>
<dbReference type="RefSeq" id="WP_061912644.1">
    <property type="nucleotide sequence ID" value="NZ_AP022557.1"/>
</dbReference>
<dbReference type="UniPathway" id="UPA00068">
    <property type="reaction ID" value="UER00109"/>
</dbReference>
<organism evidence="6 7">
    <name type="scientific">Geobacillus subterraneus</name>
    <dbReference type="NCBI Taxonomy" id="129338"/>
    <lineage>
        <taxon>Bacteria</taxon>
        <taxon>Bacillati</taxon>
        <taxon>Bacillota</taxon>
        <taxon>Bacilli</taxon>
        <taxon>Bacillales</taxon>
        <taxon>Anoxybacillaceae</taxon>
        <taxon>Geobacillus</taxon>
    </lineage>
</organism>
<dbReference type="PANTHER" id="PTHR11986:SF79">
    <property type="entry name" value="ACETYLORNITHINE AMINOTRANSFERASE, MITOCHONDRIAL"/>
    <property type="match status" value="1"/>
</dbReference>
<dbReference type="InterPro" id="IPR015421">
    <property type="entry name" value="PyrdxlP-dep_Trfase_major"/>
</dbReference>
<dbReference type="Proteomes" id="UP000501421">
    <property type="component" value="Chromosome"/>
</dbReference>
<evidence type="ECO:0000313" key="7">
    <source>
        <dbReference type="Proteomes" id="UP000501421"/>
    </source>
</evidence>
<dbReference type="InterPro" id="IPR015422">
    <property type="entry name" value="PyrdxlP-dep_Trfase_small"/>
</dbReference>
<evidence type="ECO:0000256" key="1">
    <source>
        <dbReference type="ARBA" id="ARBA00022576"/>
    </source>
</evidence>
<comment type="cofactor">
    <cofactor evidence="5">
        <name>pyridoxal 5'-phosphate</name>
        <dbReference type="ChEBI" id="CHEBI:597326"/>
    </cofactor>
    <text evidence="5">Binds 1 pyridoxal phosphate per subunit.</text>
</comment>
<comment type="miscellaneous">
    <text evidence="5">May also have succinyldiaminopimelate aminotransferase activity, thus carrying out the corresponding step in lysine biosynthesis.</text>
</comment>
<feature type="binding site" evidence="5">
    <location>
        <begin position="207"/>
        <end position="210"/>
    </location>
    <ligand>
        <name>pyridoxal 5'-phosphate</name>
        <dbReference type="ChEBI" id="CHEBI:597326"/>
    </ligand>
</feature>
<dbReference type="NCBIfam" id="TIGR00707">
    <property type="entry name" value="argD"/>
    <property type="match status" value="1"/>
</dbReference>
<keyword evidence="5" id="KW-0963">Cytoplasm</keyword>
<dbReference type="EMBL" id="AP022557">
    <property type="protein sequence ID" value="BBW97104.1"/>
    <property type="molecule type" value="Genomic_DNA"/>
</dbReference>
<dbReference type="Gene3D" id="3.40.640.10">
    <property type="entry name" value="Type I PLP-dependent aspartate aminotransferase-like (Major domain)"/>
    <property type="match status" value="1"/>
</dbReference>
<dbReference type="EC" id="2.6.1.11" evidence="5"/>
<dbReference type="InterPro" id="IPR004636">
    <property type="entry name" value="AcOrn/SuccOrn_fam"/>
</dbReference>
<keyword evidence="2 5" id="KW-0028">Amino-acid biosynthesis</keyword>
<keyword evidence="7" id="KW-1185">Reference proteome</keyword>
<feature type="modified residue" description="N6-(pyridoxal phosphate)lysine" evidence="5">
    <location>
        <position position="236"/>
    </location>
</feature>
<accession>A0A679FWF3</accession>
<dbReference type="InterPro" id="IPR049704">
    <property type="entry name" value="Aminotrans_3_PPA_site"/>
</dbReference>
<dbReference type="PIRSF" id="PIRSF000521">
    <property type="entry name" value="Transaminase_4ab_Lys_Orn"/>
    <property type="match status" value="1"/>
</dbReference>
<evidence type="ECO:0000256" key="4">
    <source>
        <dbReference type="ARBA" id="ARBA00022898"/>
    </source>
</evidence>
<proteinExistence type="inferred from homology"/>
<dbReference type="GO" id="GO:0005737">
    <property type="term" value="C:cytoplasm"/>
    <property type="evidence" value="ECO:0007669"/>
    <property type="project" value="UniProtKB-SubCell"/>
</dbReference>
<dbReference type="InterPro" id="IPR005814">
    <property type="entry name" value="Aminotrans_3"/>
</dbReference>
<protein>
    <recommendedName>
        <fullName evidence="5">Acetylornithine aminotransferase</fullName>
        <shortName evidence="5">ACOAT</shortName>
        <ecNumber evidence="5">2.6.1.11</ecNumber>
    </recommendedName>
</protein>
<dbReference type="InterPro" id="IPR050103">
    <property type="entry name" value="Class-III_PLP-dep_AT"/>
</dbReference>
<dbReference type="PROSITE" id="PS00600">
    <property type="entry name" value="AA_TRANSFER_CLASS_3"/>
    <property type="match status" value="1"/>
</dbReference>